<comment type="subcellular location">
    <subcellularLocation>
        <location evidence="2">Cytoplasm</location>
    </subcellularLocation>
    <subcellularLocation>
        <location evidence="1">Endoplasmic reticulum</location>
    </subcellularLocation>
</comment>
<comment type="similarity">
    <text evidence="3">Belongs to the SRP72 family.</text>
</comment>
<dbReference type="GO" id="GO:0008312">
    <property type="term" value="F:7S RNA binding"/>
    <property type="evidence" value="ECO:0007669"/>
    <property type="project" value="InterPro"/>
</dbReference>
<evidence type="ECO:0000256" key="5">
    <source>
        <dbReference type="ARBA" id="ARBA00022490"/>
    </source>
</evidence>
<feature type="compositionally biased region" description="Basic residues" evidence="9">
    <location>
        <begin position="572"/>
        <end position="581"/>
    </location>
</feature>
<dbReference type="PANTHER" id="PTHR14094:SF9">
    <property type="entry name" value="SIGNAL RECOGNITION PARTICLE SUBUNIT SRP72"/>
    <property type="match status" value="1"/>
</dbReference>
<feature type="region of interest" description="Disordered" evidence="9">
    <location>
        <begin position="481"/>
        <end position="581"/>
    </location>
</feature>
<dbReference type="Pfam" id="PF08492">
    <property type="entry name" value="SRP72"/>
    <property type="match status" value="1"/>
</dbReference>
<dbReference type="AlphaFoldDB" id="A0A0K0F6K2"/>
<dbReference type="InterPro" id="IPR013699">
    <property type="entry name" value="Signal_recog_part_SRP72_RNA-bd"/>
</dbReference>
<dbReference type="Proteomes" id="UP000035680">
    <property type="component" value="Unassembled WGS sequence"/>
</dbReference>
<dbReference type="GO" id="GO:0043022">
    <property type="term" value="F:ribosome binding"/>
    <property type="evidence" value="ECO:0007669"/>
    <property type="project" value="TreeGrafter"/>
</dbReference>
<dbReference type="GO" id="GO:0005786">
    <property type="term" value="C:signal recognition particle, endoplasmic reticulum targeting"/>
    <property type="evidence" value="ECO:0007669"/>
    <property type="project" value="UniProtKB-KW"/>
</dbReference>
<reference evidence="12" key="2">
    <citation type="submission" date="2015-08" db="UniProtKB">
        <authorList>
            <consortium name="WormBaseParasite"/>
        </authorList>
    </citation>
    <scope>IDENTIFICATION</scope>
</reference>
<dbReference type="PANTHER" id="PTHR14094">
    <property type="entry name" value="SIGNAL RECOGNITION PARTICLE 72"/>
    <property type="match status" value="1"/>
</dbReference>
<dbReference type="InterPro" id="IPR011990">
    <property type="entry name" value="TPR-like_helical_dom_sf"/>
</dbReference>
<organism evidence="11 12">
    <name type="scientific">Strongyloides venezuelensis</name>
    <name type="common">Threadworm</name>
    <dbReference type="NCBI Taxonomy" id="75913"/>
    <lineage>
        <taxon>Eukaryota</taxon>
        <taxon>Metazoa</taxon>
        <taxon>Ecdysozoa</taxon>
        <taxon>Nematoda</taxon>
        <taxon>Chromadorea</taxon>
        <taxon>Rhabditida</taxon>
        <taxon>Tylenchina</taxon>
        <taxon>Panagrolaimomorpha</taxon>
        <taxon>Strongyloidoidea</taxon>
        <taxon>Strongyloididae</taxon>
        <taxon>Strongyloides</taxon>
    </lineage>
</organism>
<dbReference type="InterPro" id="IPR026270">
    <property type="entry name" value="SRP72"/>
</dbReference>
<proteinExistence type="inferred from homology"/>
<evidence type="ECO:0000256" key="9">
    <source>
        <dbReference type="SAM" id="MobiDB-lite"/>
    </source>
</evidence>
<dbReference type="STRING" id="75913.A0A0K0F6K2"/>
<feature type="compositionally biased region" description="Polar residues" evidence="9">
    <location>
        <begin position="545"/>
        <end position="556"/>
    </location>
</feature>
<evidence type="ECO:0000256" key="7">
    <source>
        <dbReference type="ARBA" id="ARBA00023135"/>
    </source>
</evidence>
<feature type="compositionally biased region" description="Basic residues" evidence="9">
    <location>
        <begin position="483"/>
        <end position="495"/>
    </location>
</feature>
<evidence type="ECO:0000256" key="4">
    <source>
        <dbReference type="ARBA" id="ARBA00018350"/>
    </source>
</evidence>
<keyword evidence="5" id="KW-0963">Cytoplasm</keyword>
<accession>A0A0K0F6K2</accession>
<name>A0A0K0F6K2_STRVS</name>
<evidence type="ECO:0000256" key="2">
    <source>
        <dbReference type="ARBA" id="ARBA00004496"/>
    </source>
</evidence>
<dbReference type="WBParaSite" id="SVE_0444600.1">
    <property type="protein sequence ID" value="SVE_0444600.1"/>
    <property type="gene ID" value="SVE_0444600"/>
</dbReference>
<evidence type="ECO:0000256" key="8">
    <source>
        <dbReference type="ARBA" id="ARBA00023274"/>
    </source>
</evidence>
<dbReference type="Gene3D" id="1.25.40.10">
    <property type="entry name" value="Tetratricopeptide repeat domain"/>
    <property type="match status" value="1"/>
</dbReference>
<evidence type="ECO:0000256" key="1">
    <source>
        <dbReference type="ARBA" id="ARBA00004240"/>
    </source>
</evidence>
<reference evidence="11" key="1">
    <citation type="submission" date="2014-07" db="EMBL/GenBank/DDBJ databases">
        <authorList>
            <person name="Martin A.A"/>
            <person name="De Silva N."/>
        </authorList>
    </citation>
    <scope>NUCLEOTIDE SEQUENCE</scope>
</reference>
<evidence type="ECO:0000259" key="10">
    <source>
        <dbReference type="Pfam" id="PF08492"/>
    </source>
</evidence>
<keyword evidence="8" id="KW-0687">Ribonucleoprotein</keyword>
<evidence type="ECO:0000313" key="12">
    <source>
        <dbReference type="WBParaSite" id="SVE_0444600.1"/>
    </source>
</evidence>
<keyword evidence="6" id="KW-0256">Endoplasmic reticulum</keyword>
<dbReference type="GO" id="GO:0005783">
    <property type="term" value="C:endoplasmic reticulum"/>
    <property type="evidence" value="ECO:0007669"/>
    <property type="project" value="UniProtKB-SubCell"/>
</dbReference>
<protein>
    <recommendedName>
        <fullName evidence="4">Signal recognition particle subunit SRP72</fullName>
    </recommendedName>
</protein>
<feature type="domain" description="Signal recognition particle SRP72 subunit RNA-binding" evidence="10">
    <location>
        <begin position="473"/>
        <end position="518"/>
    </location>
</feature>
<feature type="compositionally biased region" description="Basic and acidic residues" evidence="9">
    <location>
        <begin position="503"/>
        <end position="518"/>
    </location>
</feature>
<dbReference type="SUPFAM" id="SSF48452">
    <property type="entry name" value="TPR-like"/>
    <property type="match status" value="1"/>
</dbReference>
<dbReference type="GO" id="GO:0006614">
    <property type="term" value="P:SRP-dependent cotranslational protein targeting to membrane"/>
    <property type="evidence" value="ECO:0007669"/>
    <property type="project" value="InterPro"/>
</dbReference>
<evidence type="ECO:0000313" key="11">
    <source>
        <dbReference type="Proteomes" id="UP000035680"/>
    </source>
</evidence>
<keyword evidence="11" id="KW-1185">Reference proteome</keyword>
<sequence length="581" mass="66251">MVKKNTVPLMPVSKETEIFEDAYVAYRRFENGKCLELLNKLDQNEIRVMELKTQLFYRLGQYGDASSLYEKLFRQCSDDWEDERNANYMACITMQRSTKKISTRINPCLETYEQLFNYACYIIEDENYTEAIKYLEKAQVMCKEILLEDGFSDEEIEEELAIIRVQIAYAYQKMHLKEKARAAYEAINRDLISDSTTLIVLLNNLPTVQEKFNINDTRKKIKSAMKLDTHKLNKNQQAVLAFNQAVISHLSKSPEQFRKALEEYKSIVGETDNSKLLCIAESLRSKDNSCVSECCKTINNENYKFWLTILALIRSKDYIGAANYARKFVPSEIKNTFSYTGLLTSLDIFNKAENPEASLLDFALALEGSNKSLAKEAYAAAIRVSNSYKRGHSSIPIIESLLSADDKSTIVGLIKALSRSNLSGADQIAKKYLNSINVPSTQSIDIDSIENDDSILYSQKSKTGRVDVSLKSEQKDTAVVEKVKKRVQRKRKPKLPKNYDPSKTPDPERWLPKYERTSKKNISKKLREKNIGKGSQGVATGENMDYSNRPATFNNTPQSPPQGPRQQQKNNAAKKKKKGRK</sequence>
<dbReference type="PIRSF" id="PIRSF038922">
    <property type="entry name" value="SRP72"/>
    <property type="match status" value="1"/>
</dbReference>
<evidence type="ECO:0000256" key="6">
    <source>
        <dbReference type="ARBA" id="ARBA00022824"/>
    </source>
</evidence>
<keyword evidence="7" id="KW-0733">Signal recognition particle</keyword>
<evidence type="ECO:0000256" key="3">
    <source>
        <dbReference type="ARBA" id="ARBA00007676"/>
    </source>
</evidence>